<evidence type="ECO:0000259" key="11">
    <source>
        <dbReference type="Pfam" id="PF01266"/>
    </source>
</evidence>
<dbReference type="InterPro" id="IPR023209">
    <property type="entry name" value="DAO"/>
</dbReference>
<accession>A0A315ZIL6</accession>
<evidence type="ECO:0000256" key="2">
    <source>
        <dbReference type="ARBA" id="ARBA00006730"/>
    </source>
</evidence>
<feature type="binding site" evidence="9">
    <location>
        <begin position="299"/>
        <end position="304"/>
    </location>
    <ligand>
        <name>FAD</name>
        <dbReference type="ChEBI" id="CHEBI:57692"/>
    </ligand>
</feature>
<keyword evidence="10" id="KW-1133">Transmembrane helix</keyword>
<sequence length="336" mass="37859">MEKEQHIAIVGAGVIGLSTALLLVEKGYQVTIHTKELPFTTTSAIAAAVWFPYQAQPYILVNKWSKFTYYKLKELSLEPKTGVHFSKFTIIDQKKSGLPWLDAFPKDQHNSAKQFDINNIPSLSYERDVPVMESPIYLNYLYEKFLALGGQMVLEEVQDLKELSFKYDWIVNCSGLGALRLAEDAKVFPIQGQIVKMKPNSTINGVLCEFPIDEFKDETTYIIPREDCIVLGGTVRKDQFDLTPDTSTTQRILQRSASFNSKIKTEDIIDVVVGLRPGRDSIRVEKEDGTSIIHNYGHGGSGFTVSWGCAAHVADLISYWSEHSDQKLVQRKTLDI</sequence>
<evidence type="ECO:0000256" key="6">
    <source>
        <dbReference type="ARBA" id="ARBA00039101"/>
    </source>
</evidence>
<evidence type="ECO:0000256" key="9">
    <source>
        <dbReference type="PIRSR" id="PIRSR000189-1"/>
    </source>
</evidence>
<dbReference type="OrthoDB" id="246701at2"/>
<dbReference type="EMBL" id="QGDO01000001">
    <property type="protein sequence ID" value="PWJ44940.1"/>
    <property type="molecule type" value="Genomic_DNA"/>
</dbReference>
<dbReference type="Pfam" id="PF01266">
    <property type="entry name" value="DAO"/>
    <property type="match status" value="1"/>
</dbReference>
<dbReference type="GO" id="GO:0005737">
    <property type="term" value="C:cytoplasm"/>
    <property type="evidence" value="ECO:0007669"/>
    <property type="project" value="TreeGrafter"/>
</dbReference>
<keyword evidence="4 9" id="KW-0274">FAD</keyword>
<dbReference type="SUPFAM" id="SSF51971">
    <property type="entry name" value="Nucleotide-binding domain"/>
    <property type="match status" value="1"/>
</dbReference>
<evidence type="ECO:0000256" key="4">
    <source>
        <dbReference type="ARBA" id="ARBA00022827"/>
    </source>
</evidence>
<name>A0A315ZIL6_SEDFL</name>
<dbReference type="RefSeq" id="WP_109616402.1">
    <property type="nucleotide sequence ID" value="NZ_QGDO01000001.1"/>
</dbReference>
<keyword evidence="3" id="KW-0285">Flavoprotein</keyword>
<evidence type="ECO:0000313" key="13">
    <source>
        <dbReference type="Proteomes" id="UP000245535"/>
    </source>
</evidence>
<dbReference type="InterPro" id="IPR006076">
    <property type="entry name" value="FAD-dep_OxRdtase"/>
</dbReference>
<comment type="caution">
    <text evidence="12">The sequence shown here is derived from an EMBL/GenBank/DDBJ whole genome shotgun (WGS) entry which is preliminary data.</text>
</comment>
<dbReference type="InterPro" id="IPR006181">
    <property type="entry name" value="D-amino_acid_oxidase_CS"/>
</dbReference>
<evidence type="ECO:0000256" key="5">
    <source>
        <dbReference type="ARBA" id="ARBA00023002"/>
    </source>
</evidence>
<dbReference type="GO" id="GO:0019478">
    <property type="term" value="P:D-amino acid catabolic process"/>
    <property type="evidence" value="ECO:0007669"/>
    <property type="project" value="TreeGrafter"/>
</dbReference>
<dbReference type="PANTHER" id="PTHR11530">
    <property type="entry name" value="D-AMINO ACID OXIDASE"/>
    <property type="match status" value="1"/>
</dbReference>
<keyword evidence="13" id="KW-1185">Reference proteome</keyword>
<dbReference type="PROSITE" id="PS00677">
    <property type="entry name" value="DAO"/>
    <property type="match status" value="1"/>
</dbReference>
<dbReference type="AlphaFoldDB" id="A0A315ZIL6"/>
<keyword evidence="5" id="KW-0560">Oxidoreductase</keyword>
<dbReference type="Proteomes" id="UP000245535">
    <property type="component" value="Unassembled WGS sequence"/>
</dbReference>
<evidence type="ECO:0000256" key="3">
    <source>
        <dbReference type="ARBA" id="ARBA00022630"/>
    </source>
</evidence>
<dbReference type="PIRSF" id="PIRSF000189">
    <property type="entry name" value="D-aa_oxidase"/>
    <property type="match status" value="1"/>
</dbReference>
<dbReference type="EC" id="1.4.3.3" evidence="6"/>
<dbReference type="SUPFAM" id="SSF54373">
    <property type="entry name" value="FAD-linked reductases, C-terminal domain"/>
    <property type="match status" value="1"/>
</dbReference>
<dbReference type="GO" id="GO:0071949">
    <property type="term" value="F:FAD binding"/>
    <property type="evidence" value="ECO:0007669"/>
    <property type="project" value="InterPro"/>
</dbReference>
<evidence type="ECO:0000256" key="10">
    <source>
        <dbReference type="SAM" id="Phobius"/>
    </source>
</evidence>
<dbReference type="GO" id="GO:0003884">
    <property type="term" value="F:D-amino-acid oxidase activity"/>
    <property type="evidence" value="ECO:0007669"/>
    <property type="project" value="UniProtKB-EC"/>
</dbReference>
<feature type="binding site" evidence="9">
    <location>
        <position position="300"/>
    </location>
    <ligand>
        <name>D-dopa</name>
        <dbReference type="ChEBI" id="CHEBI:149689"/>
    </ligand>
</feature>
<comment type="catalytic activity">
    <reaction evidence="8">
        <text>a D-alpha-amino acid + O2 + H2O = a 2-oxocarboxylate + H2O2 + NH4(+)</text>
        <dbReference type="Rhea" id="RHEA:21816"/>
        <dbReference type="ChEBI" id="CHEBI:15377"/>
        <dbReference type="ChEBI" id="CHEBI:15379"/>
        <dbReference type="ChEBI" id="CHEBI:16240"/>
        <dbReference type="ChEBI" id="CHEBI:28938"/>
        <dbReference type="ChEBI" id="CHEBI:35179"/>
        <dbReference type="ChEBI" id="CHEBI:59871"/>
        <dbReference type="EC" id="1.4.3.3"/>
    </reaction>
    <physiologicalReaction direction="left-to-right" evidence="8">
        <dbReference type="Rhea" id="RHEA:21817"/>
    </physiologicalReaction>
</comment>
<comment type="similarity">
    <text evidence="2">Belongs to the DAMOX/DASOX family.</text>
</comment>
<proteinExistence type="inferred from homology"/>
<protein>
    <recommendedName>
        <fullName evidence="7">D-amino-acid oxidase</fullName>
        <ecNumber evidence="6">1.4.3.3</ecNumber>
    </recommendedName>
</protein>
<feature type="binding site" evidence="9">
    <location>
        <position position="276"/>
    </location>
    <ligand>
        <name>D-dopa</name>
        <dbReference type="ChEBI" id="CHEBI:149689"/>
    </ligand>
</feature>
<feature type="transmembrane region" description="Helical" evidence="10">
    <location>
        <begin position="6"/>
        <end position="24"/>
    </location>
</feature>
<dbReference type="PANTHER" id="PTHR11530:SF11">
    <property type="entry name" value="D-ASPARTATE OXIDASE"/>
    <property type="match status" value="1"/>
</dbReference>
<keyword evidence="10" id="KW-0812">Transmembrane</keyword>
<gene>
    <name evidence="12" type="ORF">BC781_1011333</name>
</gene>
<dbReference type="Gene3D" id="3.30.9.10">
    <property type="entry name" value="D-Amino Acid Oxidase, subunit A, domain 2"/>
    <property type="match status" value="1"/>
</dbReference>
<reference evidence="12 13" key="1">
    <citation type="submission" date="2018-03" db="EMBL/GenBank/DDBJ databases">
        <title>Genomic Encyclopedia of Archaeal and Bacterial Type Strains, Phase II (KMG-II): from individual species to whole genera.</title>
        <authorList>
            <person name="Goeker M."/>
        </authorList>
    </citation>
    <scope>NUCLEOTIDE SEQUENCE [LARGE SCALE GENOMIC DNA]</scope>
    <source>
        <strain evidence="12 13">DSM 28229</strain>
    </source>
</reference>
<feature type="binding site" evidence="9">
    <location>
        <position position="157"/>
    </location>
    <ligand>
        <name>FAD</name>
        <dbReference type="ChEBI" id="CHEBI:57692"/>
    </ligand>
</feature>
<feature type="transmembrane region" description="Helical" evidence="10">
    <location>
        <begin position="36"/>
        <end position="53"/>
    </location>
</feature>
<evidence type="ECO:0000256" key="8">
    <source>
        <dbReference type="ARBA" id="ARBA00049547"/>
    </source>
</evidence>
<keyword evidence="10" id="KW-0472">Membrane</keyword>
<evidence type="ECO:0000256" key="1">
    <source>
        <dbReference type="ARBA" id="ARBA00001974"/>
    </source>
</evidence>
<feature type="binding site" evidence="9">
    <location>
        <begin position="42"/>
        <end position="43"/>
    </location>
    <ligand>
        <name>FAD</name>
        <dbReference type="ChEBI" id="CHEBI:57692"/>
    </ligand>
</feature>
<feature type="binding site" evidence="9">
    <location>
        <position position="221"/>
    </location>
    <ligand>
        <name>D-dopa</name>
        <dbReference type="ChEBI" id="CHEBI:149689"/>
    </ligand>
</feature>
<organism evidence="12 13">
    <name type="scientific">Sediminitomix flava</name>
    <dbReference type="NCBI Taxonomy" id="379075"/>
    <lineage>
        <taxon>Bacteria</taxon>
        <taxon>Pseudomonadati</taxon>
        <taxon>Bacteroidota</taxon>
        <taxon>Cytophagia</taxon>
        <taxon>Cytophagales</taxon>
        <taxon>Flammeovirgaceae</taxon>
        <taxon>Sediminitomix</taxon>
    </lineage>
</organism>
<comment type="cofactor">
    <cofactor evidence="1 9">
        <name>FAD</name>
        <dbReference type="ChEBI" id="CHEBI:57692"/>
    </cofactor>
</comment>
<feature type="domain" description="FAD dependent oxidoreductase" evidence="11">
    <location>
        <begin position="7"/>
        <end position="316"/>
    </location>
</feature>
<evidence type="ECO:0000256" key="7">
    <source>
        <dbReference type="ARBA" id="ARBA00039751"/>
    </source>
</evidence>
<evidence type="ECO:0000313" key="12">
    <source>
        <dbReference type="EMBL" id="PWJ44940.1"/>
    </source>
</evidence>
<dbReference type="Gene3D" id="3.40.50.720">
    <property type="entry name" value="NAD(P)-binding Rossmann-like Domain"/>
    <property type="match status" value="1"/>
</dbReference>